<dbReference type="GeneID" id="3702381"/>
<dbReference type="PANTHER" id="PTHR30483:SF6">
    <property type="entry name" value="PERIPLASMIC BINDING PROTEIN OF ABC TRANSPORTER FOR NATURAL AMINO ACIDS"/>
    <property type="match status" value="1"/>
</dbReference>
<dbReference type="InterPro" id="IPR051010">
    <property type="entry name" value="BCAA_transport"/>
</dbReference>
<dbReference type="eggNOG" id="arCOG01021">
    <property type="taxonomic scope" value="Archaea"/>
</dbReference>
<dbReference type="OrthoDB" id="21336at2157"/>
<dbReference type="Gene3D" id="3.40.50.2300">
    <property type="match status" value="3"/>
</dbReference>
<accession>A0A1U7EY71</accession>
<dbReference type="EnsemblBacteria" id="CAI50161">
    <property type="protein sequence ID" value="CAI50161"/>
    <property type="gene ID" value="NP_4140A"/>
</dbReference>
<dbReference type="Proteomes" id="UP000002698">
    <property type="component" value="Chromosome"/>
</dbReference>
<gene>
    <name evidence="3" type="primary">livJ1</name>
    <name evidence="3" type="synonym">abc05s</name>
    <name evidence="3" type="ordered locus">NP_4140A</name>
</gene>
<dbReference type="PROSITE" id="PS51318">
    <property type="entry name" value="TAT"/>
    <property type="match status" value="1"/>
</dbReference>
<dbReference type="STRING" id="348780.NP_4140A"/>
<keyword evidence="4" id="KW-1185">Reference proteome</keyword>
<name>A0A1U7EY71_NATPD</name>
<dbReference type="Pfam" id="PF13458">
    <property type="entry name" value="Peripla_BP_6"/>
    <property type="match status" value="2"/>
</dbReference>
<dbReference type="EMBL" id="CR936257">
    <property type="protein sequence ID" value="CAI50161.1"/>
    <property type="molecule type" value="Genomic_DNA"/>
</dbReference>
<organism evidence="3 4">
    <name type="scientific">Natronomonas pharaonis (strain ATCC 35678 / DSM 2160 / CIP 103997 / JCM 8858 / NBRC 14720 / NCIMB 2260 / Gabara)</name>
    <name type="common">Halobacterium pharaonis</name>
    <dbReference type="NCBI Taxonomy" id="348780"/>
    <lineage>
        <taxon>Archaea</taxon>
        <taxon>Methanobacteriati</taxon>
        <taxon>Methanobacteriota</taxon>
        <taxon>Stenosarchaea group</taxon>
        <taxon>Halobacteria</taxon>
        <taxon>Halobacteriales</taxon>
        <taxon>Natronomonadaceae</taxon>
        <taxon>Natronomonas</taxon>
    </lineage>
</organism>
<dbReference type="KEGG" id="nph:NP_4140A"/>
<evidence type="ECO:0000259" key="2">
    <source>
        <dbReference type="Pfam" id="PF13458"/>
    </source>
</evidence>
<proteinExistence type="predicted"/>
<feature type="domain" description="Leucine-binding protein" evidence="2">
    <location>
        <begin position="39"/>
        <end position="158"/>
    </location>
</feature>
<dbReference type="SUPFAM" id="SSF53822">
    <property type="entry name" value="Periplasmic binding protein-like I"/>
    <property type="match status" value="2"/>
</dbReference>
<dbReference type="InterPro" id="IPR028082">
    <property type="entry name" value="Peripla_BP_I"/>
</dbReference>
<keyword evidence="1" id="KW-0732">Signal</keyword>
<evidence type="ECO:0000256" key="1">
    <source>
        <dbReference type="ARBA" id="ARBA00022729"/>
    </source>
</evidence>
<dbReference type="AlphaFoldDB" id="A0A1U7EY71"/>
<protein>
    <submittedName>
        <fullName evidence="3">ABC-type transport system periplasmic substrate-binding protein (Probable substrate branched-chain amino acids)</fullName>
    </submittedName>
</protein>
<evidence type="ECO:0000313" key="3">
    <source>
        <dbReference type="EMBL" id="CAI50161.1"/>
    </source>
</evidence>
<feature type="domain" description="Leucine-binding protein" evidence="2">
    <location>
        <begin position="247"/>
        <end position="431"/>
    </location>
</feature>
<dbReference type="HOGENOM" id="CLU_053087_0_0_2"/>
<dbReference type="PROSITE" id="PS51257">
    <property type="entry name" value="PROKAR_LIPOPROTEIN"/>
    <property type="match status" value="1"/>
</dbReference>
<evidence type="ECO:0000313" key="4">
    <source>
        <dbReference type="Proteomes" id="UP000002698"/>
    </source>
</evidence>
<reference evidence="3 4" key="1">
    <citation type="journal article" date="2005" name="Genome Res.">
        <title>Living with two extremes: conclusions from the genome sequence of Natronomonas pharaonis.</title>
        <authorList>
            <person name="Falb M."/>
            <person name="Pfeiffer F."/>
            <person name="Palm P."/>
            <person name="Rodewald K."/>
            <person name="Hickmann V."/>
            <person name="Tittor J."/>
            <person name="Oesterhelt D."/>
        </authorList>
    </citation>
    <scope>NUCLEOTIDE SEQUENCE [LARGE SCALE GENOMIC DNA]</scope>
    <source>
        <strain evidence="4">ATCC 35678 / DSM 2160 / CIP 103997 / JCM 8858 / NBRC 14720 / NCIMB 2260 / Gabara</strain>
    </source>
</reference>
<dbReference type="InterPro" id="IPR006311">
    <property type="entry name" value="TAT_signal"/>
</dbReference>
<dbReference type="RefSeq" id="WP_011323777.1">
    <property type="nucleotide sequence ID" value="NC_007426.1"/>
</dbReference>
<dbReference type="InterPro" id="IPR028081">
    <property type="entry name" value="Leu-bd"/>
</dbReference>
<dbReference type="PANTHER" id="PTHR30483">
    <property type="entry name" value="LEUCINE-SPECIFIC-BINDING PROTEIN"/>
    <property type="match status" value="1"/>
</dbReference>
<sequence>MTRHINRRNVLKAAGAASMVALAGCNGNGNGNGNGDGVAQTPDSVMVVGFPQSGIQLFRDYYGEFADDYDVDIIVPDGLIDSDLPGDVDNDMDNVIGTEPAADGPGADFFADSYEDEYGEAPSVFTSHAYDAMAVSVLAAVAAGENDGEAIRDRMATVANPNGEEFGPAELPEAVETVAAGDSINYQGASSSVDFDENGDIVSAAYDIVDFQGGQLEVVDSLELEAGEIGDVTAEDPVGVDEFEAMVGVLMPETGDLGPLGGPIRDGALLAATQINDADLNVSVDTSVEDTQTDPTAAISSAESLVNAGYPAVVGPAGSDQNFPVSTEVYVPNSVVGISPASTAPGVTELDDDGYIFRTAPSDALQGPVMAEVVMDRLGHDNTATLYLNDEYGQALEASYVNGFEDLGGEVFQQVSFEPEQPSYSSQWAEVLDT</sequence>